<dbReference type="PANTHER" id="PTHR47723">
    <property type="entry name" value="OS05G0353850 PROTEIN"/>
    <property type="match status" value="1"/>
</dbReference>
<name>A0ABD1N9D2_9FABA</name>
<dbReference type="InterPro" id="IPR012337">
    <property type="entry name" value="RNaseH-like_sf"/>
</dbReference>
<dbReference type="InterPro" id="IPR053151">
    <property type="entry name" value="RNase_H-like"/>
</dbReference>
<protein>
    <recommendedName>
        <fullName evidence="1">RNase H type-1 domain-containing protein</fullName>
    </recommendedName>
</protein>
<evidence type="ECO:0000259" key="1">
    <source>
        <dbReference type="Pfam" id="PF13456"/>
    </source>
</evidence>
<organism evidence="2 3">
    <name type="scientific">Flemingia macrophylla</name>
    <dbReference type="NCBI Taxonomy" id="520843"/>
    <lineage>
        <taxon>Eukaryota</taxon>
        <taxon>Viridiplantae</taxon>
        <taxon>Streptophyta</taxon>
        <taxon>Embryophyta</taxon>
        <taxon>Tracheophyta</taxon>
        <taxon>Spermatophyta</taxon>
        <taxon>Magnoliopsida</taxon>
        <taxon>eudicotyledons</taxon>
        <taxon>Gunneridae</taxon>
        <taxon>Pentapetalae</taxon>
        <taxon>rosids</taxon>
        <taxon>fabids</taxon>
        <taxon>Fabales</taxon>
        <taxon>Fabaceae</taxon>
        <taxon>Papilionoideae</taxon>
        <taxon>50 kb inversion clade</taxon>
        <taxon>NPAAA clade</taxon>
        <taxon>indigoferoid/millettioid clade</taxon>
        <taxon>Phaseoleae</taxon>
        <taxon>Flemingia</taxon>
    </lineage>
</organism>
<dbReference type="Pfam" id="PF13456">
    <property type="entry name" value="RVT_3"/>
    <property type="match status" value="1"/>
</dbReference>
<dbReference type="EMBL" id="JBGMDY010000002">
    <property type="protein sequence ID" value="KAL2344713.1"/>
    <property type="molecule type" value="Genomic_DNA"/>
</dbReference>
<dbReference type="InterPro" id="IPR002156">
    <property type="entry name" value="RNaseH_domain"/>
</dbReference>
<sequence length="155" mass="17088">MATIKKGLDPLLLEQVKLTCDGAIANSSIAACGGIVRDYIENMLLAFAAKLPQCSTIEANLWAILFGLQIMQDQHVEGEILVETDSMEAWQTLLKISSIAQVNNSLVNTTTKWISQLPVVNIFHIPRESNMRADCMAKVDLNLAVKHPKRVTLTL</sequence>
<dbReference type="SUPFAM" id="SSF53098">
    <property type="entry name" value="Ribonuclease H-like"/>
    <property type="match status" value="1"/>
</dbReference>
<dbReference type="Gene3D" id="3.30.420.10">
    <property type="entry name" value="Ribonuclease H-like superfamily/Ribonuclease H"/>
    <property type="match status" value="1"/>
</dbReference>
<gene>
    <name evidence="2" type="ORF">Fmac_005998</name>
</gene>
<dbReference type="AlphaFoldDB" id="A0ABD1N9D2"/>
<proteinExistence type="predicted"/>
<accession>A0ABD1N9D2</accession>
<keyword evidence="3" id="KW-1185">Reference proteome</keyword>
<comment type="caution">
    <text evidence="2">The sequence shown here is derived from an EMBL/GenBank/DDBJ whole genome shotgun (WGS) entry which is preliminary data.</text>
</comment>
<dbReference type="Proteomes" id="UP001603857">
    <property type="component" value="Unassembled WGS sequence"/>
</dbReference>
<dbReference type="InterPro" id="IPR044730">
    <property type="entry name" value="RNase_H-like_dom_plant"/>
</dbReference>
<dbReference type="PROSITE" id="PS51257">
    <property type="entry name" value="PROKAR_LIPOPROTEIN"/>
    <property type="match status" value="1"/>
</dbReference>
<reference evidence="2 3" key="1">
    <citation type="submission" date="2024-08" db="EMBL/GenBank/DDBJ databases">
        <title>Insights into the chromosomal genome structure of Flemingia macrophylla.</title>
        <authorList>
            <person name="Ding Y."/>
            <person name="Zhao Y."/>
            <person name="Bi W."/>
            <person name="Wu M."/>
            <person name="Zhao G."/>
            <person name="Gong Y."/>
            <person name="Li W."/>
            <person name="Zhang P."/>
        </authorList>
    </citation>
    <scope>NUCLEOTIDE SEQUENCE [LARGE SCALE GENOMIC DNA]</scope>
    <source>
        <strain evidence="2">DYQJB</strain>
        <tissue evidence="2">Leaf</tissue>
    </source>
</reference>
<dbReference type="InterPro" id="IPR036397">
    <property type="entry name" value="RNaseH_sf"/>
</dbReference>
<feature type="domain" description="RNase H type-1" evidence="1">
    <location>
        <begin position="20"/>
        <end position="138"/>
    </location>
</feature>
<dbReference type="CDD" id="cd06222">
    <property type="entry name" value="RNase_H_like"/>
    <property type="match status" value="1"/>
</dbReference>
<evidence type="ECO:0000313" key="2">
    <source>
        <dbReference type="EMBL" id="KAL2344713.1"/>
    </source>
</evidence>
<evidence type="ECO:0000313" key="3">
    <source>
        <dbReference type="Proteomes" id="UP001603857"/>
    </source>
</evidence>
<dbReference type="PANTHER" id="PTHR47723:SF19">
    <property type="entry name" value="POLYNUCLEOTIDYL TRANSFERASE, RIBONUCLEASE H-LIKE SUPERFAMILY PROTEIN"/>
    <property type="match status" value="1"/>
</dbReference>